<keyword evidence="2" id="KW-1185">Reference proteome</keyword>
<evidence type="ECO:0000313" key="1">
    <source>
        <dbReference type="EMBL" id="MBO1805560.1"/>
    </source>
</evidence>
<gene>
    <name evidence="1" type="ORF">J4H91_09545</name>
</gene>
<comment type="caution">
    <text evidence="1">The sequence shown here is derived from an EMBL/GenBank/DDBJ whole genome shotgun (WGS) entry which is preliminary data.</text>
</comment>
<dbReference type="Proteomes" id="UP000664398">
    <property type="component" value="Unassembled WGS sequence"/>
</dbReference>
<reference evidence="1" key="1">
    <citation type="submission" date="2021-03" db="EMBL/GenBank/DDBJ databases">
        <title>Leucobacter chromiisoli sp. nov., isolated from chromium-containing soil of chemical plant.</title>
        <authorList>
            <person name="Xu Z."/>
        </authorList>
    </citation>
    <scope>NUCLEOTIDE SEQUENCE</scope>
    <source>
        <strain evidence="1">A2</strain>
    </source>
</reference>
<sequence length="307" mass="33631">MTRSHVPSDVRARAAVITVSYGSGEALEVFLSSLREHHGDEIPVVVVDNKPDHESVEALASRFGALYLPLPDNPGYGAGMNRGVSAIEAMRSSADRPFDAYFFCNPDLRFVEPAVEPLLDSLSGDVDAGSIGPRLLNEDGTTYPSARDIPSLGTGIGHALFGRVWKGNPWTRRYQKASDYERRRSAGSLSGAAVMVKQSVYERIGGWDEAYFMHFEDIDLGYRIGLAGFTNVYDPVVSVEHVGAHSTKNHAVVVERAMTESAVRFMGKRYAGFRNAPLRWAITLGLRLRGGLKVAAARRGERMERAS</sequence>
<organism evidence="1 2">
    <name type="scientific">Leucobacter ruminantium</name>
    <dbReference type="NCBI Taxonomy" id="1289170"/>
    <lineage>
        <taxon>Bacteria</taxon>
        <taxon>Bacillati</taxon>
        <taxon>Actinomycetota</taxon>
        <taxon>Actinomycetes</taxon>
        <taxon>Micrococcales</taxon>
        <taxon>Microbacteriaceae</taxon>
        <taxon>Leucobacter</taxon>
    </lineage>
</organism>
<dbReference type="InterPro" id="IPR029044">
    <property type="entry name" value="Nucleotide-diphossugar_trans"/>
</dbReference>
<accession>A0A939M1Z2</accession>
<dbReference type="Pfam" id="PF13641">
    <property type="entry name" value="Glyco_tranf_2_3"/>
    <property type="match status" value="1"/>
</dbReference>
<dbReference type="Gene3D" id="3.90.550.10">
    <property type="entry name" value="Spore Coat Polysaccharide Biosynthesis Protein SpsA, Chain A"/>
    <property type="match status" value="1"/>
</dbReference>
<dbReference type="SUPFAM" id="SSF53448">
    <property type="entry name" value="Nucleotide-diphospho-sugar transferases"/>
    <property type="match status" value="1"/>
</dbReference>
<protein>
    <submittedName>
        <fullName evidence="1">Glycosyltransferase family 2 protein</fullName>
    </submittedName>
</protein>
<dbReference type="PANTHER" id="PTHR43179:SF7">
    <property type="entry name" value="RHAMNOSYLTRANSFERASE WBBL"/>
    <property type="match status" value="1"/>
</dbReference>
<dbReference type="AlphaFoldDB" id="A0A939M1Z2"/>
<dbReference type="EMBL" id="JAGDYL010000015">
    <property type="protein sequence ID" value="MBO1805560.1"/>
    <property type="molecule type" value="Genomic_DNA"/>
</dbReference>
<dbReference type="RefSeq" id="WP_208046036.1">
    <property type="nucleotide sequence ID" value="NZ_JAGDYL010000015.1"/>
</dbReference>
<name>A0A939M1Z2_9MICO</name>
<evidence type="ECO:0000313" key="2">
    <source>
        <dbReference type="Proteomes" id="UP000664398"/>
    </source>
</evidence>
<dbReference type="PANTHER" id="PTHR43179">
    <property type="entry name" value="RHAMNOSYLTRANSFERASE WBBL"/>
    <property type="match status" value="1"/>
</dbReference>
<proteinExistence type="predicted"/>